<organism evidence="6 7">
    <name type="scientific">Stagnimonas aquatica</name>
    <dbReference type="NCBI Taxonomy" id="2689987"/>
    <lineage>
        <taxon>Bacteria</taxon>
        <taxon>Pseudomonadati</taxon>
        <taxon>Pseudomonadota</taxon>
        <taxon>Gammaproteobacteria</taxon>
        <taxon>Nevskiales</taxon>
        <taxon>Nevskiaceae</taxon>
        <taxon>Stagnimonas</taxon>
    </lineage>
</organism>
<evidence type="ECO:0000256" key="2">
    <source>
        <dbReference type="ARBA" id="ARBA00012528"/>
    </source>
</evidence>
<feature type="transmembrane region" description="Helical" evidence="4">
    <location>
        <begin position="55"/>
        <end position="77"/>
    </location>
</feature>
<evidence type="ECO:0000256" key="1">
    <source>
        <dbReference type="ARBA" id="ARBA00001946"/>
    </source>
</evidence>
<comment type="caution">
    <text evidence="6">The sequence shown here is derived from an EMBL/GenBank/DDBJ whole genome shotgun (WGS) entry which is preliminary data.</text>
</comment>
<feature type="transmembrane region" description="Helical" evidence="4">
    <location>
        <begin position="23"/>
        <end position="43"/>
    </location>
</feature>
<name>A0A3N0VLD2_9GAMM</name>
<evidence type="ECO:0000256" key="3">
    <source>
        <dbReference type="ARBA" id="ARBA00034247"/>
    </source>
</evidence>
<comment type="catalytic activity">
    <reaction evidence="3">
        <text>2 GTP = 3',3'-c-di-GMP + 2 diphosphate</text>
        <dbReference type="Rhea" id="RHEA:24898"/>
        <dbReference type="ChEBI" id="CHEBI:33019"/>
        <dbReference type="ChEBI" id="CHEBI:37565"/>
        <dbReference type="ChEBI" id="CHEBI:58805"/>
        <dbReference type="EC" id="2.7.7.65"/>
    </reaction>
</comment>
<dbReference type="Gene3D" id="3.30.70.270">
    <property type="match status" value="1"/>
</dbReference>
<comment type="cofactor">
    <cofactor evidence="1">
        <name>Mg(2+)</name>
        <dbReference type="ChEBI" id="CHEBI:18420"/>
    </cofactor>
</comment>
<evidence type="ECO:0000256" key="4">
    <source>
        <dbReference type="SAM" id="Phobius"/>
    </source>
</evidence>
<dbReference type="FunFam" id="3.30.70.270:FF:000001">
    <property type="entry name" value="Diguanylate cyclase domain protein"/>
    <property type="match status" value="1"/>
</dbReference>
<dbReference type="Proteomes" id="UP000282106">
    <property type="component" value="Unassembled WGS sequence"/>
</dbReference>
<dbReference type="EC" id="2.7.7.65" evidence="2"/>
<dbReference type="GO" id="GO:0043709">
    <property type="term" value="P:cell adhesion involved in single-species biofilm formation"/>
    <property type="evidence" value="ECO:0007669"/>
    <property type="project" value="TreeGrafter"/>
</dbReference>
<dbReference type="InterPro" id="IPR050469">
    <property type="entry name" value="Diguanylate_Cyclase"/>
</dbReference>
<dbReference type="PANTHER" id="PTHR45138:SF9">
    <property type="entry name" value="DIGUANYLATE CYCLASE DGCM-RELATED"/>
    <property type="match status" value="1"/>
</dbReference>
<dbReference type="EMBL" id="RJVO01000001">
    <property type="protein sequence ID" value="ROH93562.1"/>
    <property type="molecule type" value="Genomic_DNA"/>
</dbReference>
<feature type="transmembrane region" description="Helical" evidence="4">
    <location>
        <begin position="117"/>
        <end position="148"/>
    </location>
</feature>
<accession>A0A3N0VLD2</accession>
<dbReference type="SUPFAM" id="SSF55073">
    <property type="entry name" value="Nucleotide cyclase"/>
    <property type="match status" value="1"/>
</dbReference>
<gene>
    <name evidence="6" type="ORF">ED208_03310</name>
</gene>
<protein>
    <recommendedName>
        <fullName evidence="2">diguanylate cyclase</fullName>
        <ecNumber evidence="2">2.7.7.65</ecNumber>
    </recommendedName>
</protein>
<dbReference type="CDD" id="cd01949">
    <property type="entry name" value="GGDEF"/>
    <property type="match status" value="1"/>
</dbReference>
<dbReference type="FunCoup" id="A0A3N0VLD2">
    <property type="interactions" value="76"/>
</dbReference>
<dbReference type="InParanoid" id="A0A3N0VLD2"/>
<sequence length="376" mass="41498">MRRLRFTEEAQERAYLAYRTENAVPVVYGTVVVMTILFWVFFLQDAHARRDFQQPWMLGAMALCFLAVALGLLGIALRPGPGYPQWLPACLGGMVLLTLCAVSLQSARVAVPWPHEFLVFAFLVVHFFIGLVFRYALLLSLATVLVFVGLGQALGLDSQWLLRNSLILLAGLLICICVGYLQERADRRNWLQSTRLRELSERDGLTGLHNRRVFFAQAERVLGQARRDQRFLALLLFDVDHFKRYNDSHGHLAGDIALRAVAQVLAAAAQRPMDVCARLGGEEFVLLLFDVQPASAVQIAERLRAEVAALAESPASGCRPLTISAGVAVLVPAPEETVASLFERADRALYGAKGDGRDAVRRDLLGLPEVLPSGHA</sequence>
<keyword evidence="7" id="KW-1185">Reference proteome</keyword>
<keyword evidence="4" id="KW-1133">Transmembrane helix</keyword>
<keyword evidence="4" id="KW-0472">Membrane</keyword>
<dbReference type="InterPro" id="IPR000160">
    <property type="entry name" value="GGDEF_dom"/>
</dbReference>
<feature type="transmembrane region" description="Helical" evidence="4">
    <location>
        <begin position="160"/>
        <end position="181"/>
    </location>
</feature>
<dbReference type="GO" id="GO:0005886">
    <property type="term" value="C:plasma membrane"/>
    <property type="evidence" value="ECO:0007669"/>
    <property type="project" value="TreeGrafter"/>
</dbReference>
<evidence type="ECO:0000313" key="7">
    <source>
        <dbReference type="Proteomes" id="UP000282106"/>
    </source>
</evidence>
<dbReference type="InterPro" id="IPR029787">
    <property type="entry name" value="Nucleotide_cyclase"/>
</dbReference>
<dbReference type="AlphaFoldDB" id="A0A3N0VLD2"/>
<dbReference type="NCBIfam" id="TIGR00254">
    <property type="entry name" value="GGDEF"/>
    <property type="match status" value="1"/>
</dbReference>
<dbReference type="GO" id="GO:1902201">
    <property type="term" value="P:negative regulation of bacterial-type flagellum-dependent cell motility"/>
    <property type="evidence" value="ECO:0007669"/>
    <property type="project" value="TreeGrafter"/>
</dbReference>
<keyword evidence="4" id="KW-0812">Transmembrane</keyword>
<dbReference type="Pfam" id="PF00990">
    <property type="entry name" value="GGDEF"/>
    <property type="match status" value="1"/>
</dbReference>
<dbReference type="PROSITE" id="PS50887">
    <property type="entry name" value="GGDEF"/>
    <property type="match status" value="1"/>
</dbReference>
<dbReference type="SMART" id="SM00267">
    <property type="entry name" value="GGDEF"/>
    <property type="match status" value="1"/>
</dbReference>
<dbReference type="PANTHER" id="PTHR45138">
    <property type="entry name" value="REGULATORY COMPONENTS OF SENSORY TRANSDUCTION SYSTEM"/>
    <property type="match status" value="1"/>
</dbReference>
<dbReference type="RefSeq" id="WP_123210417.1">
    <property type="nucleotide sequence ID" value="NZ_RJVO01000001.1"/>
</dbReference>
<feature type="domain" description="GGDEF" evidence="5">
    <location>
        <begin position="230"/>
        <end position="365"/>
    </location>
</feature>
<evidence type="ECO:0000313" key="6">
    <source>
        <dbReference type="EMBL" id="ROH93562.1"/>
    </source>
</evidence>
<dbReference type="InterPro" id="IPR043128">
    <property type="entry name" value="Rev_trsase/Diguanyl_cyclase"/>
</dbReference>
<reference evidence="6 7" key="1">
    <citation type="submission" date="2018-10" db="EMBL/GenBank/DDBJ databases">
        <authorList>
            <person name="Chen W.-M."/>
        </authorList>
    </citation>
    <scope>NUCLEOTIDE SEQUENCE [LARGE SCALE GENOMIC DNA]</scope>
    <source>
        <strain evidence="6 7">THS-13</strain>
    </source>
</reference>
<dbReference type="GO" id="GO:0052621">
    <property type="term" value="F:diguanylate cyclase activity"/>
    <property type="evidence" value="ECO:0007669"/>
    <property type="project" value="UniProtKB-EC"/>
</dbReference>
<feature type="transmembrane region" description="Helical" evidence="4">
    <location>
        <begin position="83"/>
        <end position="105"/>
    </location>
</feature>
<proteinExistence type="predicted"/>
<evidence type="ECO:0000259" key="5">
    <source>
        <dbReference type="PROSITE" id="PS50887"/>
    </source>
</evidence>